<name>A0A2T7NQ86_POMCA</name>
<dbReference type="InterPro" id="IPR056564">
    <property type="entry name" value="Ig-like_KY"/>
</dbReference>
<dbReference type="OrthoDB" id="6129702at2759"/>
<dbReference type="EMBL" id="PZQS01000010">
    <property type="protein sequence ID" value="PVD23340.1"/>
    <property type="molecule type" value="Genomic_DNA"/>
</dbReference>
<feature type="domain" description="KY-like immunoglobulin-like" evidence="2">
    <location>
        <begin position="539"/>
        <end position="635"/>
    </location>
</feature>
<protein>
    <recommendedName>
        <fullName evidence="2">KY-like immunoglobulin-like domain-containing protein</fullName>
    </recommendedName>
</protein>
<organism evidence="3 4">
    <name type="scientific">Pomacea canaliculata</name>
    <name type="common">Golden apple snail</name>
    <dbReference type="NCBI Taxonomy" id="400727"/>
    <lineage>
        <taxon>Eukaryota</taxon>
        <taxon>Metazoa</taxon>
        <taxon>Spiralia</taxon>
        <taxon>Lophotrochozoa</taxon>
        <taxon>Mollusca</taxon>
        <taxon>Gastropoda</taxon>
        <taxon>Caenogastropoda</taxon>
        <taxon>Architaenioglossa</taxon>
        <taxon>Ampullarioidea</taxon>
        <taxon>Ampullariidae</taxon>
        <taxon>Pomacea</taxon>
    </lineage>
</organism>
<evidence type="ECO:0000313" key="4">
    <source>
        <dbReference type="Proteomes" id="UP000245119"/>
    </source>
</evidence>
<keyword evidence="4" id="KW-1185">Reference proteome</keyword>
<feature type="compositionally biased region" description="Polar residues" evidence="1">
    <location>
        <begin position="29"/>
        <end position="39"/>
    </location>
</feature>
<dbReference type="InterPro" id="IPR053041">
    <property type="entry name" value="Transglut-like_Superfamily_Mod"/>
</dbReference>
<accession>A0A2T7NQ86</accession>
<gene>
    <name evidence="3" type="ORF">C0Q70_16608</name>
</gene>
<feature type="compositionally biased region" description="Polar residues" evidence="1">
    <location>
        <begin position="49"/>
        <end position="65"/>
    </location>
</feature>
<dbReference type="PANTHER" id="PTHR47020">
    <property type="entry name" value="HILLARIN"/>
    <property type="match status" value="1"/>
</dbReference>
<dbReference type="AlphaFoldDB" id="A0A2T7NQ86"/>
<proteinExistence type="predicted"/>
<evidence type="ECO:0000256" key="1">
    <source>
        <dbReference type="SAM" id="MobiDB-lite"/>
    </source>
</evidence>
<evidence type="ECO:0000313" key="3">
    <source>
        <dbReference type="EMBL" id="PVD23340.1"/>
    </source>
</evidence>
<feature type="region of interest" description="Disordered" evidence="1">
    <location>
        <begin position="1"/>
        <end position="77"/>
    </location>
</feature>
<reference evidence="3 4" key="1">
    <citation type="submission" date="2018-04" db="EMBL/GenBank/DDBJ databases">
        <title>The genome of golden apple snail Pomacea canaliculata provides insight into stress tolerance and invasive adaptation.</title>
        <authorList>
            <person name="Liu C."/>
            <person name="Liu B."/>
            <person name="Ren Y."/>
            <person name="Zhang Y."/>
            <person name="Wang H."/>
            <person name="Li S."/>
            <person name="Jiang F."/>
            <person name="Yin L."/>
            <person name="Zhang G."/>
            <person name="Qian W."/>
            <person name="Fan W."/>
        </authorList>
    </citation>
    <scope>NUCLEOTIDE SEQUENCE [LARGE SCALE GENOMIC DNA]</scope>
    <source>
        <strain evidence="3">SZHN2017</strain>
        <tissue evidence="3">Muscle</tissue>
    </source>
</reference>
<sequence>MGSGASKEVASQPGPVSAGGTRDVHPGKSTPSYPDTSRAASAALHRGVNGQTMNGGTPPQYSNRQAPPPPSPPRWRKEDIFRDESFVHVDQHVLKTPTKLLLGTFRELVVYLTSNPDWDDLEKVRAIFRWEELCDDIDSRFCLTKKRMAGIHCEIISGMNKSAAYEIGQKTDRKAMGAQWNAVYVQNSWQFIDAFWASACLVGKRTGEWTLVDSDSTVDEEEEGEVTEGTTQHRVNEFYFLPSPEELIWTHYPDKREWQLLHSPVTLQQFQDHFYVRERFHLLHMSLTPHSKLPCVLKTKDGEVDIEFFLPPENSSKLRFKYMLYRSRMRSDTSQEVVLDRFVLFEHREDLLRFSLRFPVKGTFKMDIYGLDVSDSDIFDLCCTYVIECPHAKANCMPLPDCPPLGWGPVNKTKEAGLTPVTHKQAQVVSKDGYVEIRLDKERALALHQQLKHSVLDDATLSKYCLTRQEDGEVIISLRLPQKGEYALKMFAQEPGAVGDAENVLNYLIQCQGLTEGSRPFPNTTHGTLGKGPDADRFKVTPLSHPGGTLDTKDGKVSVSFAASPNTELICEVHTVDGKASRQVKATRSQDNGQWVFDLDLPTSGEYSLNIFAKEKGNDAEIFSVHSYLVQSDGRPDSVQTDPADGGDESDDINEVQVETVETSDKEIFIPLPPGCEHAMVEFHRRNGQNAPCNDQVEVITVDDVTMFKVRMEDYGEYMLNVYTEQSPGRVRNAAKYQVNRRRPGELYSNNINTIMDNLEINDNNIDMSTPTPDTSGGDDEQRRVLARRQVQQAMDLKDQKQLEAAIARYKDTGVNDSDPVLVKAGKMLQVLKAKAELMDATQKRDFGALEKALKNARAVNFDHHLDLQIAVASRLHEHLARLEKLRHSVLDMDQKTVAELKTYGSPPEGVHQSMMATFLLLGSPLKDVKVWRTCQALMSKTGKESMMRKISKFDPRVVPLSSAAASRKILAPFSKEQIRDASAGAATFFIWAQGMIEEVESYGGAEQADQMRLQK</sequence>
<feature type="domain" description="KY-like immunoglobulin-like" evidence="2">
    <location>
        <begin position="267"/>
        <end position="400"/>
    </location>
</feature>
<feature type="domain" description="KY-like immunoglobulin-like" evidence="2">
    <location>
        <begin position="416"/>
        <end position="522"/>
    </location>
</feature>
<evidence type="ECO:0000259" key="2">
    <source>
        <dbReference type="Pfam" id="PF23265"/>
    </source>
</evidence>
<comment type="caution">
    <text evidence="3">The sequence shown here is derived from an EMBL/GenBank/DDBJ whole genome shotgun (WGS) entry which is preliminary data.</text>
</comment>
<dbReference type="Gene3D" id="1.20.920.20">
    <property type="match status" value="1"/>
</dbReference>
<dbReference type="Pfam" id="PF23265">
    <property type="entry name" value="Ig-like_KY"/>
    <property type="match status" value="3"/>
</dbReference>
<dbReference type="Proteomes" id="UP000245119">
    <property type="component" value="Linkage Group LG10"/>
</dbReference>
<dbReference type="PANTHER" id="PTHR47020:SF1">
    <property type="entry name" value="HILLARIN"/>
    <property type="match status" value="1"/>
</dbReference>